<keyword evidence="3" id="KW-1185">Reference proteome</keyword>
<evidence type="ECO:0000313" key="2">
    <source>
        <dbReference type="EMBL" id="QND78866.1"/>
    </source>
</evidence>
<organism evidence="2 3">
    <name type="scientific">Pseudoxanthomonas mexicana</name>
    <dbReference type="NCBI Taxonomy" id="128785"/>
    <lineage>
        <taxon>Bacteria</taxon>
        <taxon>Pseudomonadati</taxon>
        <taxon>Pseudomonadota</taxon>
        <taxon>Gammaproteobacteria</taxon>
        <taxon>Lysobacterales</taxon>
        <taxon>Lysobacteraceae</taxon>
        <taxon>Pseudoxanthomonas</taxon>
    </lineage>
</organism>
<evidence type="ECO:0000259" key="1">
    <source>
        <dbReference type="Pfam" id="PF01844"/>
    </source>
</evidence>
<dbReference type="CDD" id="cd00085">
    <property type="entry name" value="HNHc"/>
    <property type="match status" value="1"/>
</dbReference>
<dbReference type="InterPro" id="IPR002711">
    <property type="entry name" value="HNH"/>
</dbReference>
<dbReference type="Pfam" id="PF01844">
    <property type="entry name" value="HNH"/>
    <property type="match status" value="1"/>
</dbReference>
<dbReference type="Gene3D" id="1.10.30.50">
    <property type="match status" value="1"/>
</dbReference>
<dbReference type="EMBL" id="CP060028">
    <property type="protein sequence ID" value="QND78866.1"/>
    <property type="molecule type" value="Genomic_DNA"/>
</dbReference>
<keyword evidence="2" id="KW-0540">Nuclease</keyword>
<dbReference type="Proteomes" id="UP000515506">
    <property type="component" value="Chromosome"/>
</dbReference>
<gene>
    <name evidence="2" type="ORF">H4W19_10715</name>
</gene>
<dbReference type="InterPro" id="IPR003615">
    <property type="entry name" value="HNH_nuc"/>
</dbReference>
<evidence type="ECO:0000313" key="3">
    <source>
        <dbReference type="Proteomes" id="UP000515506"/>
    </source>
</evidence>
<dbReference type="GO" id="GO:0004519">
    <property type="term" value="F:endonuclease activity"/>
    <property type="evidence" value="ECO:0007669"/>
    <property type="project" value="UniProtKB-KW"/>
</dbReference>
<keyword evidence="2" id="KW-0255">Endonuclease</keyword>
<reference evidence="2 3" key="1">
    <citation type="submission" date="2020-08" db="EMBL/GenBank/DDBJ databases">
        <title>Streptomycin resistant and MDR strain, P. mexicana.</title>
        <authorList>
            <person name="Ganesh-kumar S."/>
            <person name="Zhe T."/>
            <person name="Yu Z."/>
            <person name="Min Y."/>
        </authorList>
    </citation>
    <scope>NUCLEOTIDE SEQUENCE [LARGE SCALE GENOMIC DNA]</scope>
    <source>
        <strain evidence="2 3">GTZY</strain>
    </source>
</reference>
<accession>A0ABX6R7D9</accession>
<keyword evidence="2" id="KW-0378">Hydrolase</keyword>
<proteinExistence type="predicted"/>
<sequence>MKLKALRARAFVLQRGRCYYCKARMWQATPAELGLRGRSSRQFKCTAEHLVARRDGGRDTCGNIVAACLYCNRLRHARKMPPTPEVYVTHVRKRVDRGGWHVAFAIFE</sequence>
<protein>
    <submittedName>
        <fullName evidence="2">HNH endonuclease</fullName>
    </submittedName>
</protein>
<feature type="domain" description="HNH" evidence="1">
    <location>
        <begin position="45"/>
        <end position="78"/>
    </location>
</feature>
<name>A0ABX6R7D9_PSEMX</name>